<evidence type="ECO:0008006" key="4">
    <source>
        <dbReference type="Google" id="ProtNLM"/>
    </source>
</evidence>
<protein>
    <recommendedName>
        <fullName evidence="4">Replication protein</fullName>
    </recommendedName>
</protein>
<evidence type="ECO:0000256" key="1">
    <source>
        <dbReference type="SAM" id="MobiDB-lite"/>
    </source>
</evidence>
<feature type="region of interest" description="Disordered" evidence="1">
    <location>
        <begin position="256"/>
        <end position="287"/>
    </location>
</feature>
<feature type="compositionally biased region" description="Polar residues" evidence="1">
    <location>
        <begin position="114"/>
        <end position="123"/>
    </location>
</feature>
<proteinExistence type="predicted"/>
<dbReference type="AlphaFoldDB" id="A0A0A7PHK9"/>
<evidence type="ECO:0000313" key="2">
    <source>
        <dbReference type="EMBL" id="AJA07437.1"/>
    </source>
</evidence>
<dbReference type="Proteomes" id="UP000030907">
    <property type="component" value="Chromosome"/>
</dbReference>
<name>A0A0A7PHK9_9SPHN</name>
<keyword evidence="3" id="KW-1185">Reference proteome</keyword>
<evidence type="ECO:0000313" key="3">
    <source>
        <dbReference type="Proteomes" id="UP000030907"/>
    </source>
</evidence>
<dbReference type="KEGG" id="sphk:SKP52_02510"/>
<dbReference type="OrthoDB" id="7876586at2"/>
<dbReference type="HOGENOM" id="CLU_969447_0_0_5"/>
<accession>A0A0A7PHK9</accession>
<organism evidence="2 3">
    <name type="scientific">Sphingopyxis fribergensis</name>
    <dbReference type="NCBI Taxonomy" id="1515612"/>
    <lineage>
        <taxon>Bacteria</taxon>
        <taxon>Pseudomonadati</taxon>
        <taxon>Pseudomonadota</taxon>
        <taxon>Alphaproteobacteria</taxon>
        <taxon>Sphingomonadales</taxon>
        <taxon>Sphingomonadaceae</taxon>
        <taxon>Sphingopyxis</taxon>
    </lineage>
</organism>
<sequence length="287" mass="31576">MSGFAVLYREATDHPLFAGDSSRFGAWAWLVLKACWKPTKFNVSGSTMTIQRGQLCVSRSQLATAWGWSQSAVERFLTRLQTEQMIGRATGQGRSIITICNYEKYQDIAEDTGQETGQPSGQRSDSDRTTKEQGNHITIEEEAKASPSTARAARRKKAEPFVRPDWIPAEPWTGYVAMRVKIRKPMTDEAKYLAVGKLAKLAKDGHPPGDVLNQSIFNSYQGLFEIKDQGNGQSAQPFRKPTTLDAMQRALELTGGTEGCDAPRSPSGNWGANSLPDPVRAIGHVGR</sequence>
<dbReference type="STRING" id="1515612.SKP52_02510"/>
<reference evidence="2 3" key="1">
    <citation type="journal article" date="2015" name="Int. J. Syst. Evol. Microbiol.">
        <title>Description of Sphingopyxis fribergensis sp. nov. - a soil bacterium with the ability to degrade styrene and phenylacetic acid.</title>
        <authorList>
            <person name="Oelschlagel M."/>
            <person name="Ruckert C."/>
            <person name="Kalinowski J."/>
            <person name="Schmidt G."/>
            <person name="Schlomann M."/>
            <person name="Tischler D."/>
        </authorList>
    </citation>
    <scope>NUCLEOTIDE SEQUENCE [LARGE SCALE GENOMIC DNA]</scope>
    <source>
        <strain evidence="2 3">Kp5.2</strain>
    </source>
</reference>
<gene>
    <name evidence="2" type="ORF">SKP52_02510</name>
</gene>
<dbReference type="RefSeq" id="WP_148308996.1">
    <property type="nucleotide sequence ID" value="NZ_CP009122.1"/>
</dbReference>
<feature type="compositionally biased region" description="Basic and acidic residues" evidence="1">
    <location>
        <begin position="124"/>
        <end position="144"/>
    </location>
</feature>
<dbReference type="EMBL" id="CP009122">
    <property type="protein sequence ID" value="AJA07437.1"/>
    <property type="molecule type" value="Genomic_DNA"/>
</dbReference>
<feature type="region of interest" description="Disordered" evidence="1">
    <location>
        <begin position="112"/>
        <end position="158"/>
    </location>
</feature>